<gene>
    <name evidence="1" type="ORF">A3G45_01095</name>
</gene>
<evidence type="ECO:0000313" key="1">
    <source>
        <dbReference type="EMBL" id="OGZ75559.1"/>
    </source>
</evidence>
<reference evidence="1 2" key="1">
    <citation type="journal article" date="2016" name="Nat. Commun.">
        <title>Thousands of microbial genomes shed light on interconnected biogeochemical processes in an aquifer system.</title>
        <authorList>
            <person name="Anantharaman K."/>
            <person name="Brown C.T."/>
            <person name="Hug L.A."/>
            <person name="Sharon I."/>
            <person name="Castelle C.J."/>
            <person name="Probst A.J."/>
            <person name="Thomas B.C."/>
            <person name="Singh A."/>
            <person name="Wilkins M.J."/>
            <person name="Karaoz U."/>
            <person name="Brodie E.L."/>
            <person name="Williams K.H."/>
            <person name="Hubbard S.S."/>
            <person name="Banfield J.F."/>
        </authorList>
    </citation>
    <scope>NUCLEOTIDE SEQUENCE [LARGE SCALE GENOMIC DNA]</scope>
</reference>
<dbReference type="Proteomes" id="UP000178632">
    <property type="component" value="Unassembled WGS sequence"/>
</dbReference>
<evidence type="ECO:0000313" key="2">
    <source>
        <dbReference type="Proteomes" id="UP000178632"/>
    </source>
</evidence>
<accession>A0A1G2IL02</accession>
<dbReference type="AlphaFoldDB" id="A0A1G2IL02"/>
<dbReference type="EMBL" id="MHPE01000046">
    <property type="protein sequence ID" value="OGZ75559.1"/>
    <property type="molecule type" value="Genomic_DNA"/>
</dbReference>
<sequence length="90" mass="10187">MLDDKDIKKLIDAQKEVFVTKEEFEGLIDIVATKEELSGLKGEMKQGFDKIGEDAKEIKSLLIDFGTRTKTLEGEVDFIKNSLNIQPIKK</sequence>
<proteinExistence type="predicted"/>
<name>A0A1G2IL02_9BACT</name>
<protein>
    <submittedName>
        <fullName evidence="1">Uncharacterized protein</fullName>
    </submittedName>
</protein>
<organism evidence="1 2">
    <name type="scientific">Candidatus Staskawiczbacteria bacterium RIFCSPLOWO2_12_FULL_37_15</name>
    <dbReference type="NCBI Taxonomy" id="1802218"/>
    <lineage>
        <taxon>Bacteria</taxon>
        <taxon>Candidatus Staskawicziibacteriota</taxon>
    </lineage>
</organism>
<comment type="caution">
    <text evidence="1">The sequence shown here is derived from an EMBL/GenBank/DDBJ whole genome shotgun (WGS) entry which is preliminary data.</text>
</comment>